<evidence type="ECO:0000313" key="1">
    <source>
        <dbReference type="EMBL" id="SVA76794.1"/>
    </source>
</evidence>
<gene>
    <name evidence="1" type="ORF">METZ01_LOCUS129648</name>
</gene>
<dbReference type="AlphaFoldDB" id="A0A381YIE5"/>
<reference evidence="1" key="1">
    <citation type="submission" date="2018-05" db="EMBL/GenBank/DDBJ databases">
        <authorList>
            <person name="Lanie J.A."/>
            <person name="Ng W.-L."/>
            <person name="Kazmierczak K.M."/>
            <person name="Andrzejewski T.M."/>
            <person name="Davidsen T.M."/>
            <person name="Wayne K.J."/>
            <person name="Tettelin H."/>
            <person name="Glass J.I."/>
            <person name="Rusch D."/>
            <person name="Podicherti R."/>
            <person name="Tsui H.-C.T."/>
            <person name="Winkler M.E."/>
        </authorList>
    </citation>
    <scope>NUCLEOTIDE SEQUENCE</scope>
</reference>
<accession>A0A381YIE5</accession>
<organism evidence="1">
    <name type="scientific">marine metagenome</name>
    <dbReference type="NCBI Taxonomy" id="408172"/>
    <lineage>
        <taxon>unclassified sequences</taxon>
        <taxon>metagenomes</taxon>
        <taxon>ecological metagenomes</taxon>
    </lineage>
</organism>
<protein>
    <recommendedName>
        <fullName evidence="2">HNH nuclease domain-containing protein</fullName>
    </recommendedName>
</protein>
<name>A0A381YIE5_9ZZZZ</name>
<dbReference type="EMBL" id="UINC01018308">
    <property type="protein sequence ID" value="SVA76794.1"/>
    <property type="molecule type" value="Genomic_DNA"/>
</dbReference>
<proteinExistence type="predicted"/>
<sequence>MKKTKFFTDIDSEQKDVPLDVLSKKKIYLDERFQSWARWLLKEEVYYAGSILLGKASSNIVLADIQQCFDNSENLADSMYYSRLLEQGYQYISVDGNNRCTTIRKIVDDKIEFEYGHYSINGKVFQINKHNSKWSTMDATLKSHILEKKPLRVEIITRATNADLADEFLRINNGVKHNPQEKRNAKYCDIADAVRDLAKKYEKVLKLFIELPHLKRRKGDEVVAEMIIHGATDGSFMNLSKGTLDSEYDDESITTKSLKKGIVATEKTLKLLKNYQKSKLDFDAGKPFTAVLNLHMFVVWMDNNNIAYSSGKKFYEWWLKGERKRRKSKDFVAEVGDFVATYTGLQKYKTELYLNYRMNKMKQDFAEDENAPIDFRDAERIFSKSQRYDMWIIQNEKCAVTGKKIPVQEINDASKWSGDHYPILHSENGPTTVDNGRLIEYEAHKKITSNQQMKSVTRMS</sequence>
<evidence type="ECO:0008006" key="2">
    <source>
        <dbReference type="Google" id="ProtNLM"/>
    </source>
</evidence>